<name>A0A0P8W829_9CLOT</name>
<evidence type="ECO:0000256" key="3">
    <source>
        <dbReference type="ARBA" id="ARBA00023295"/>
    </source>
</evidence>
<dbReference type="GO" id="GO:0008422">
    <property type="term" value="F:beta-glucosidase activity"/>
    <property type="evidence" value="ECO:0007669"/>
    <property type="project" value="UniProtKB-EC"/>
</dbReference>
<comment type="similarity">
    <text evidence="1 5">Belongs to the glycosyl hydrolase 1 family.</text>
</comment>
<comment type="caution">
    <text evidence="6">The sequence shown here is derived from an EMBL/GenBank/DDBJ whole genome shotgun (WGS) entry which is preliminary data.</text>
</comment>
<organism evidence="6 7">
    <name type="scientific">Oxobacter pfennigii</name>
    <dbReference type="NCBI Taxonomy" id="36849"/>
    <lineage>
        <taxon>Bacteria</taxon>
        <taxon>Bacillati</taxon>
        <taxon>Bacillota</taxon>
        <taxon>Clostridia</taxon>
        <taxon>Eubacteriales</taxon>
        <taxon>Clostridiaceae</taxon>
        <taxon>Oxobacter</taxon>
    </lineage>
</organism>
<evidence type="ECO:0000256" key="1">
    <source>
        <dbReference type="ARBA" id="ARBA00010838"/>
    </source>
</evidence>
<dbReference type="InterPro" id="IPR017853">
    <property type="entry name" value="GH"/>
</dbReference>
<gene>
    <name evidence="6" type="primary">bglA</name>
    <name evidence="6" type="ORF">OXPF_23490</name>
</gene>
<keyword evidence="2 6" id="KW-0378">Hydrolase</keyword>
<keyword evidence="7" id="KW-1185">Reference proteome</keyword>
<feature type="active site" description="Nucleophile" evidence="4">
    <location>
        <position position="317"/>
    </location>
</feature>
<dbReference type="Gene3D" id="3.20.20.80">
    <property type="entry name" value="Glycosidases"/>
    <property type="match status" value="1"/>
</dbReference>
<dbReference type="SUPFAM" id="SSF51445">
    <property type="entry name" value="(Trans)glycosidases"/>
    <property type="match status" value="1"/>
</dbReference>
<dbReference type="EC" id="3.2.1.21" evidence="6"/>
<dbReference type="EMBL" id="LKET01000032">
    <property type="protein sequence ID" value="KPU44181.1"/>
    <property type="molecule type" value="Genomic_DNA"/>
</dbReference>
<evidence type="ECO:0000256" key="4">
    <source>
        <dbReference type="PROSITE-ProRule" id="PRU10055"/>
    </source>
</evidence>
<sequence>MSRYIFPPGFLWGSASSAFQVEGMCTNHDFYLWYKEGRIKDNSNPDFAVLHYIKYKEDFHLLKELSHNTVRIGLEWARIEPIEGSFDILALMHYRNVLKTIKDLKMSPMVTLHHFSIPLWLFEKGGFEYKDCSQYFLRYVKKTVEFLGDLIDFYITINEPTVLAYNGYFTGEFPPGKKDYLLMQKVHNALINIHILSYNCIHRIHESKGWHKAKVSIAKHMREFTPYREKSLMDKLSQKYIDVFFNHSFLNKAMEHNSLDFIGINYYTGSLIKFPFETLSRKDLKKNSLGWDIYPQGFYNVIKITWNKYKLPIYITENGVCDFCDELREDFIREHIKAMHKAIEEGADVRGYYHWSSLDNFELTEGIKIRFGIIHIDHDSPSKTRTIKASGRLYAKIISQNGLLE</sequence>
<dbReference type="RefSeq" id="WP_054875370.1">
    <property type="nucleotide sequence ID" value="NZ_LKET01000032.1"/>
</dbReference>
<accession>A0A0P8W829</accession>
<dbReference type="PANTHER" id="PTHR10353:SF209">
    <property type="entry name" value="GALACTOLIPID GALACTOSYLTRANSFERASE SFR2, CHLOROPLASTIC"/>
    <property type="match status" value="1"/>
</dbReference>
<protein>
    <submittedName>
        <fullName evidence="6">Beta-glucosidase A</fullName>
        <ecNumber evidence="6">3.2.1.21</ecNumber>
    </submittedName>
</protein>
<keyword evidence="3 6" id="KW-0326">Glycosidase</keyword>
<dbReference type="STRING" id="36849.OXPF_23490"/>
<reference evidence="6 7" key="1">
    <citation type="submission" date="2015-09" db="EMBL/GenBank/DDBJ databases">
        <title>Genome sequence of Oxobacter pfennigii DSM 3222.</title>
        <authorList>
            <person name="Poehlein A."/>
            <person name="Bengelsdorf F.R."/>
            <person name="Schiel-Bengelsdorf B."/>
            <person name="Duerre P."/>
            <person name="Daniel R."/>
        </authorList>
    </citation>
    <scope>NUCLEOTIDE SEQUENCE [LARGE SCALE GENOMIC DNA]</scope>
    <source>
        <strain evidence="6 7">DSM 3222</strain>
    </source>
</reference>
<evidence type="ECO:0000313" key="6">
    <source>
        <dbReference type="EMBL" id="KPU44181.1"/>
    </source>
</evidence>
<dbReference type="PRINTS" id="PR00131">
    <property type="entry name" value="GLHYDRLASE1"/>
</dbReference>
<dbReference type="PROSITE" id="PS00572">
    <property type="entry name" value="GLYCOSYL_HYDROL_F1_1"/>
    <property type="match status" value="1"/>
</dbReference>
<dbReference type="GO" id="GO:0005975">
    <property type="term" value="P:carbohydrate metabolic process"/>
    <property type="evidence" value="ECO:0007669"/>
    <property type="project" value="InterPro"/>
</dbReference>
<dbReference type="AlphaFoldDB" id="A0A0P8W829"/>
<proteinExistence type="inferred from homology"/>
<dbReference type="PANTHER" id="PTHR10353">
    <property type="entry name" value="GLYCOSYL HYDROLASE"/>
    <property type="match status" value="1"/>
</dbReference>
<dbReference type="Proteomes" id="UP000050326">
    <property type="component" value="Unassembled WGS sequence"/>
</dbReference>
<evidence type="ECO:0000256" key="5">
    <source>
        <dbReference type="RuleBase" id="RU003690"/>
    </source>
</evidence>
<dbReference type="InterPro" id="IPR018120">
    <property type="entry name" value="Glyco_hydro_1_AS"/>
</dbReference>
<evidence type="ECO:0000313" key="7">
    <source>
        <dbReference type="Proteomes" id="UP000050326"/>
    </source>
</evidence>
<dbReference type="OrthoDB" id="2339329at2"/>
<evidence type="ECO:0000256" key="2">
    <source>
        <dbReference type="ARBA" id="ARBA00022801"/>
    </source>
</evidence>
<dbReference type="InterPro" id="IPR001360">
    <property type="entry name" value="Glyco_hydro_1"/>
</dbReference>
<dbReference type="Pfam" id="PF00232">
    <property type="entry name" value="Glyco_hydro_1"/>
    <property type="match status" value="2"/>
</dbReference>